<gene>
    <name evidence="1" type="ORF">Tco_0752604</name>
</gene>
<reference evidence="1" key="1">
    <citation type="journal article" date="2022" name="Int. J. Mol. Sci.">
        <title>Draft Genome of Tanacetum Coccineum: Genomic Comparison of Closely Related Tanacetum-Family Plants.</title>
        <authorList>
            <person name="Yamashiro T."/>
            <person name="Shiraishi A."/>
            <person name="Nakayama K."/>
            <person name="Satake H."/>
        </authorList>
    </citation>
    <scope>NUCLEOTIDE SEQUENCE</scope>
</reference>
<reference evidence="1" key="2">
    <citation type="submission" date="2022-01" db="EMBL/GenBank/DDBJ databases">
        <authorList>
            <person name="Yamashiro T."/>
            <person name="Shiraishi A."/>
            <person name="Satake H."/>
            <person name="Nakayama K."/>
        </authorList>
    </citation>
    <scope>NUCLEOTIDE SEQUENCE</scope>
</reference>
<evidence type="ECO:0000313" key="1">
    <source>
        <dbReference type="EMBL" id="GJS86063.1"/>
    </source>
</evidence>
<dbReference type="InterPro" id="IPR043502">
    <property type="entry name" value="DNA/RNA_pol_sf"/>
</dbReference>
<proteinExistence type="predicted"/>
<dbReference type="InterPro" id="IPR036397">
    <property type="entry name" value="RNaseH_sf"/>
</dbReference>
<dbReference type="Gene3D" id="3.30.420.10">
    <property type="entry name" value="Ribonuclease H-like superfamily/Ribonuclease H"/>
    <property type="match status" value="1"/>
</dbReference>
<evidence type="ECO:0000313" key="2">
    <source>
        <dbReference type="Proteomes" id="UP001151760"/>
    </source>
</evidence>
<dbReference type="InterPro" id="IPR012337">
    <property type="entry name" value="RNaseH-like_sf"/>
</dbReference>
<dbReference type="EMBL" id="BQNB010011096">
    <property type="protein sequence ID" value="GJS86063.1"/>
    <property type="molecule type" value="Genomic_DNA"/>
</dbReference>
<dbReference type="Gene3D" id="3.10.10.10">
    <property type="entry name" value="HIV Type 1 Reverse Transcriptase, subunit A, domain 1"/>
    <property type="match status" value="1"/>
</dbReference>
<dbReference type="SUPFAM" id="SSF56672">
    <property type="entry name" value="DNA/RNA polymerases"/>
    <property type="match status" value="1"/>
</dbReference>
<comment type="caution">
    <text evidence="1">The sequence shown here is derived from an EMBL/GenBank/DDBJ whole genome shotgun (WGS) entry which is preliminary data.</text>
</comment>
<accession>A0ABQ4ZB30</accession>
<dbReference type="SUPFAM" id="SSF53098">
    <property type="entry name" value="Ribonuclease H-like"/>
    <property type="match status" value="1"/>
</dbReference>
<protein>
    <submittedName>
        <fullName evidence="1">Reverse transcriptase domain-containing protein</fullName>
    </submittedName>
</protein>
<sequence>MWGDLKTMFEANAVDELWKNQEDWILKSWNLYENCGVHILMLEDGTEFHMLAERKYPLTKETLEKMLVLRLTAESESEAAFDLLRFIQKQIDEILVLLVEDFAAAEVLKNLLQVVSAVRVNINTVFKIPKNRLKPSVDKPPKVELKALPDHLEYAFLQGDDKLSVVISSSLSALQKGKLLKVLRSHKKAIAWGISDIKGIDPSFCTHKILMEEVYKPCVQPQRRLNPNLKEVVKKEVIKLLDAGIIYPISDSSGRVRYKWFSTAYHSQTSGQVENTNHALKWILEKTVGSNLKNWSEKLDDALWAFRTAFKTPIGSTSFRMVYGKACHLPVEIEHKAFWALKLCNIDLSEAGVERNNQLNELEELRLQAYETSKTYKERTKKWHDNRLKEKKEFQTGDRVLLFNSRLKLFPGKLKSRWSGPFTVKQAYPYGTIKLFNYDGTSFKVNGHRVKHYHEEPLNQNGKESLAPG</sequence>
<dbReference type="PANTHER" id="PTHR47266">
    <property type="entry name" value="ENDONUCLEASE-RELATED"/>
    <property type="match status" value="1"/>
</dbReference>
<organism evidence="1 2">
    <name type="scientific">Tanacetum coccineum</name>
    <dbReference type="NCBI Taxonomy" id="301880"/>
    <lineage>
        <taxon>Eukaryota</taxon>
        <taxon>Viridiplantae</taxon>
        <taxon>Streptophyta</taxon>
        <taxon>Embryophyta</taxon>
        <taxon>Tracheophyta</taxon>
        <taxon>Spermatophyta</taxon>
        <taxon>Magnoliopsida</taxon>
        <taxon>eudicotyledons</taxon>
        <taxon>Gunneridae</taxon>
        <taxon>Pentapetalae</taxon>
        <taxon>asterids</taxon>
        <taxon>campanulids</taxon>
        <taxon>Asterales</taxon>
        <taxon>Asteraceae</taxon>
        <taxon>Asteroideae</taxon>
        <taxon>Anthemideae</taxon>
        <taxon>Anthemidinae</taxon>
        <taxon>Tanacetum</taxon>
    </lineage>
</organism>
<dbReference type="GO" id="GO:0003964">
    <property type="term" value="F:RNA-directed DNA polymerase activity"/>
    <property type="evidence" value="ECO:0007669"/>
    <property type="project" value="UniProtKB-KW"/>
</dbReference>
<name>A0ABQ4ZB30_9ASTR</name>
<keyword evidence="1" id="KW-0808">Transferase</keyword>
<keyword evidence="1" id="KW-0548">Nucleotidyltransferase</keyword>
<dbReference type="InterPro" id="IPR052160">
    <property type="entry name" value="Gypsy_RT_Integrase-like"/>
</dbReference>
<keyword evidence="2" id="KW-1185">Reference proteome</keyword>
<keyword evidence="1" id="KW-0695">RNA-directed DNA polymerase</keyword>
<dbReference type="Proteomes" id="UP001151760">
    <property type="component" value="Unassembled WGS sequence"/>
</dbReference>